<accession>A0A9W7ZSL3</accession>
<dbReference type="EMBL" id="JANBPU010000560">
    <property type="protein sequence ID" value="KAJ1910554.1"/>
    <property type="molecule type" value="Genomic_DNA"/>
</dbReference>
<dbReference type="AlphaFoldDB" id="A0A9W7ZSL3"/>
<keyword evidence="4" id="KW-1185">Reference proteome</keyword>
<evidence type="ECO:0000313" key="4">
    <source>
        <dbReference type="Proteomes" id="UP001150538"/>
    </source>
</evidence>
<evidence type="ECO:0000256" key="1">
    <source>
        <dbReference type="SAM" id="MobiDB-lite"/>
    </source>
</evidence>
<dbReference type="Proteomes" id="UP001150538">
    <property type="component" value="Unassembled WGS sequence"/>
</dbReference>
<gene>
    <name evidence="3" type="ORF">H4219_006181</name>
</gene>
<dbReference type="OrthoDB" id="5591801at2759"/>
<name>A0A9W7ZSL3_9FUNG</name>
<comment type="caution">
    <text evidence="3">The sequence shown here is derived from an EMBL/GenBank/DDBJ whole genome shotgun (WGS) entry which is preliminary data.</text>
</comment>
<feature type="region of interest" description="Disordered" evidence="1">
    <location>
        <begin position="24"/>
        <end position="56"/>
    </location>
</feature>
<sequence>MSMPAAIRKKSEIYNQNIHKRGKVKKSLTKNIPTNADADADAVDVKSEAPKKKGPPENQRVYIILLILLLGSLVFPLIAPLLF</sequence>
<keyword evidence="2" id="KW-0812">Transmembrane</keyword>
<reference evidence="3" key="1">
    <citation type="submission" date="2022-07" db="EMBL/GenBank/DDBJ databases">
        <title>Phylogenomic reconstructions and comparative analyses of Kickxellomycotina fungi.</title>
        <authorList>
            <person name="Reynolds N.K."/>
            <person name="Stajich J.E."/>
            <person name="Barry K."/>
            <person name="Grigoriev I.V."/>
            <person name="Crous P."/>
            <person name="Smith M.E."/>
        </authorList>
    </citation>
    <scope>NUCLEOTIDE SEQUENCE</scope>
    <source>
        <strain evidence="3">NBRC 100468</strain>
    </source>
</reference>
<evidence type="ECO:0000256" key="2">
    <source>
        <dbReference type="SAM" id="Phobius"/>
    </source>
</evidence>
<keyword evidence="2" id="KW-1133">Transmembrane helix</keyword>
<keyword evidence="2" id="KW-0472">Membrane</keyword>
<evidence type="ECO:0000313" key="3">
    <source>
        <dbReference type="EMBL" id="KAJ1910554.1"/>
    </source>
</evidence>
<feature type="transmembrane region" description="Helical" evidence="2">
    <location>
        <begin position="61"/>
        <end position="82"/>
    </location>
</feature>
<proteinExistence type="predicted"/>
<feature type="compositionally biased region" description="Basic and acidic residues" evidence="1">
    <location>
        <begin position="43"/>
        <end position="55"/>
    </location>
</feature>
<protein>
    <submittedName>
        <fullName evidence="3">Uncharacterized protein</fullName>
    </submittedName>
</protein>
<organism evidence="3 4">
    <name type="scientific">Mycoemilia scoparia</name>
    <dbReference type="NCBI Taxonomy" id="417184"/>
    <lineage>
        <taxon>Eukaryota</taxon>
        <taxon>Fungi</taxon>
        <taxon>Fungi incertae sedis</taxon>
        <taxon>Zoopagomycota</taxon>
        <taxon>Kickxellomycotina</taxon>
        <taxon>Kickxellomycetes</taxon>
        <taxon>Kickxellales</taxon>
        <taxon>Kickxellaceae</taxon>
        <taxon>Mycoemilia</taxon>
    </lineage>
</organism>